<dbReference type="STRING" id="56110.Oscil6304_4858"/>
<dbReference type="InParanoid" id="K9TQU5"/>
<sequence>MGGGFFLRTHDKIETIEQNLSEITMQEPQIENNTNPTEVQPVAPNVFQRLLGDWRLKFGLIGSVIGLAVIGLFSFLFFWHHTLAEMGMRSWASSASATPIECMIQDTNNDGYVSCSAMLQGQVVPLECGSSLFNIGCRVNYGAAAAPQVRSQNR</sequence>
<accession>K9TQU5</accession>
<reference evidence="2 3" key="1">
    <citation type="submission" date="2012-06" db="EMBL/GenBank/DDBJ databases">
        <title>Finished chromosome of genome of Oscillatoria acuminata PCC 6304.</title>
        <authorList>
            <consortium name="US DOE Joint Genome Institute"/>
            <person name="Gugger M."/>
            <person name="Coursin T."/>
            <person name="Rippka R."/>
            <person name="Tandeau De Marsac N."/>
            <person name="Huntemann M."/>
            <person name="Wei C.-L."/>
            <person name="Han J."/>
            <person name="Detter J.C."/>
            <person name="Han C."/>
            <person name="Tapia R."/>
            <person name="Davenport K."/>
            <person name="Daligault H."/>
            <person name="Erkkila T."/>
            <person name="Gu W."/>
            <person name="Munk A.C.C."/>
            <person name="Teshima H."/>
            <person name="Xu Y."/>
            <person name="Chain P."/>
            <person name="Chen A."/>
            <person name="Krypides N."/>
            <person name="Mavromatis K."/>
            <person name="Markowitz V."/>
            <person name="Szeto E."/>
            <person name="Ivanova N."/>
            <person name="Mikhailova N."/>
            <person name="Ovchinnikova G."/>
            <person name="Pagani I."/>
            <person name="Pati A."/>
            <person name="Goodwin L."/>
            <person name="Peters L."/>
            <person name="Pitluck S."/>
            <person name="Woyke T."/>
            <person name="Kerfeld C."/>
        </authorList>
    </citation>
    <scope>NUCLEOTIDE SEQUENCE [LARGE SCALE GENOMIC DNA]</scope>
    <source>
        <strain evidence="2 3">PCC 6304</strain>
    </source>
</reference>
<dbReference type="HOGENOM" id="CLU_1863173_0_0_3"/>
<name>K9TQU5_9CYAN</name>
<organism evidence="2 3">
    <name type="scientific">Oscillatoria acuminata PCC 6304</name>
    <dbReference type="NCBI Taxonomy" id="56110"/>
    <lineage>
        <taxon>Bacteria</taxon>
        <taxon>Bacillati</taxon>
        <taxon>Cyanobacteriota</taxon>
        <taxon>Cyanophyceae</taxon>
        <taxon>Oscillatoriophycideae</taxon>
        <taxon>Oscillatoriales</taxon>
        <taxon>Oscillatoriaceae</taxon>
        <taxon>Oscillatoria</taxon>
    </lineage>
</organism>
<dbReference type="AlphaFoldDB" id="K9TQU5"/>
<gene>
    <name evidence="2" type="ORF">Oscil6304_4858</name>
</gene>
<proteinExistence type="predicted"/>
<dbReference type="eggNOG" id="ENOG5032U7I">
    <property type="taxonomic scope" value="Bacteria"/>
</dbReference>
<protein>
    <submittedName>
        <fullName evidence="2">Uncharacterized protein</fullName>
    </submittedName>
</protein>
<keyword evidence="1" id="KW-0472">Membrane</keyword>
<evidence type="ECO:0000313" key="3">
    <source>
        <dbReference type="Proteomes" id="UP000010367"/>
    </source>
</evidence>
<dbReference type="KEGG" id="oac:Oscil6304_4858"/>
<evidence type="ECO:0000313" key="2">
    <source>
        <dbReference type="EMBL" id="AFY84364.1"/>
    </source>
</evidence>
<dbReference type="EMBL" id="CP003607">
    <property type="protein sequence ID" value="AFY84364.1"/>
    <property type="molecule type" value="Genomic_DNA"/>
</dbReference>
<dbReference type="Proteomes" id="UP000010367">
    <property type="component" value="Chromosome"/>
</dbReference>
<keyword evidence="1" id="KW-1133">Transmembrane helix</keyword>
<keyword evidence="1" id="KW-0812">Transmembrane</keyword>
<evidence type="ECO:0000256" key="1">
    <source>
        <dbReference type="SAM" id="Phobius"/>
    </source>
</evidence>
<feature type="transmembrane region" description="Helical" evidence="1">
    <location>
        <begin position="58"/>
        <end position="79"/>
    </location>
</feature>
<keyword evidence="3" id="KW-1185">Reference proteome</keyword>